<dbReference type="InterPro" id="IPR000212">
    <property type="entry name" value="DNA_helicase_UvrD/REP"/>
</dbReference>
<evidence type="ECO:0000313" key="15">
    <source>
        <dbReference type="Proteomes" id="UP000294558"/>
    </source>
</evidence>
<evidence type="ECO:0000256" key="9">
    <source>
        <dbReference type="ARBA" id="ARBA00048988"/>
    </source>
</evidence>
<dbReference type="SUPFAM" id="SSF52540">
    <property type="entry name" value="P-loop containing nucleoside triphosphate hydrolases"/>
    <property type="match status" value="1"/>
</dbReference>
<dbReference type="InterPro" id="IPR013986">
    <property type="entry name" value="DExx_box_DNA_helicase_dom_sf"/>
</dbReference>
<evidence type="ECO:0000256" key="11">
    <source>
        <dbReference type="SAM" id="MobiDB-lite"/>
    </source>
</evidence>
<comment type="catalytic activity">
    <reaction evidence="7">
        <text>Couples ATP hydrolysis with the unwinding of duplex DNA by translocating in the 3'-5' direction.</text>
        <dbReference type="EC" id="5.6.2.4"/>
    </reaction>
</comment>
<reference evidence="14 15" key="1">
    <citation type="submission" date="2019-03" db="EMBL/GenBank/DDBJ databases">
        <title>Sequencing the genomes of 1000 actinobacteria strains.</title>
        <authorList>
            <person name="Klenk H.-P."/>
        </authorList>
    </citation>
    <scope>NUCLEOTIDE SEQUENCE [LARGE SCALE GENOMIC DNA]</scope>
    <source>
        <strain evidence="14 15">DSM 18936</strain>
    </source>
</reference>
<dbReference type="InterPro" id="IPR014017">
    <property type="entry name" value="DNA_helicase_UvrD-like_C"/>
</dbReference>
<evidence type="ECO:0000259" key="13">
    <source>
        <dbReference type="PROSITE" id="PS51198"/>
    </source>
</evidence>
<sequence>MNEVDPAALLADLDADQHRAVTCESSLVAVIAGAGSGKTRVLTRRAAYRIATETADARHTLVLTFTREAAGELRRRLAGMGVNDQITAGTFHSISNQLLRQRWADLDQAPRTVVDDRARIIGGLRAFTDRASAADLPSVVDAIGVASSRGLTPRAYVRAVRNNELRSLHDPEFVADVLSAYTEEKRQRRIVDLDDLIALTIDAAERDETFADALRWRFRHVLVDEAQDLNPLQHRFLDVLRTGRDDLYLVGDPAQAIYGFTGSDPALLTDVADRFPGVEVIRLPVNHRCTPQVVEIGRVVLAGAEVDTAIESARGDGPTVRVSAHDDEAAESAAVARAIAADDPTRLRSGQVAVLARTHATLAPVRAALQAAGLPLRTRVDGAGTELGPLLDEAYRLREQDSLRRWIRDQHLAAEGDDDPRTTVALAANDFLRTHPTGDGVAFRAWVSATDPFGTARPGVELLTFHAAKGREWHTVHLVGCETSLVPHRSATTAALKAEEARLFYVSVTRATDRLTVHWSERRNGYQRRRTPLLDGFEPGEPVVLPPPPELVGTQPSPRESTLDRLRTWRADAARANGLLPDALVTDHVLSLIATHRPSSPDELDQLTGLGAITSRRLFHGIDRALQSH</sequence>
<dbReference type="PANTHER" id="PTHR11070">
    <property type="entry name" value="UVRD / RECB / PCRA DNA HELICASE FAMILY MEMBER"/>
    <property type="match status" value="1"/>
</dbReference>
<dbReference type="Gene3D" id="3.40.50.300">
    <property type="entry name" value="P-loop containing nucleotide triphosphate hydrolases"/>
    <property type="match status" value="3"/>
</dbReference>
<dbReference type="Pfam" id="PF00580">
    <property type="entry name" value="UvrD-helicase"/>
    <property type="match status" value="1"/>
</dbReference>
<dbReference type="GO" id="GO:0043138">
    <property type="term" value="F:3'-5' DNA helicase activity"/>
    <property type="evidence" value="ECO:0007669"/>
    <property type="project" value="UniProtKB-EC"/>
</dbReference>
<keyword evidence="6" id="KW-0413">Isomerase</keyword>
<name>A0A4R7I1B6_9ACTN</name>
<dbReference type="PROSITE" id="PS50967">
    <property type="entry name" value="HRDC"/>
    <property type="match status" value="1"/>
</dbReference>
<dbReference type="Gene3D" id="1.10.150.80">
    <property type="entry name" value="HRDC domain"/>
    <property type="match status" value="1"/>
</dbReference>
<evidence type="ECO:0000256" key="8">
    <source>
        <dbReference type="ARBA" id="ARBA00034808"/>
    </source>
</evidence>
<feature type="binding site" evidence="10">
    <location>
        <begin position="32"/>
        <end position="39"/>
    </location>
    <ligand>
        <name>ATP</name>
        <dbReference type="ChEBI" id="CHEBI:30616"/>
    </ligand>
</feature>
<dbReference type="EC" id="5.6.2.4" evidence="8"/>
<feature type="domain" description="HRDC" evidence="12">
    <location>
        <begin position="556"/>
        <end position="629"/>
    </location>
</feature>
<comment type="similarity">
    <text evidence="1">Belongs to the helicase family. UvrD subfamily.</text>
</comment>
<organism evidence="14 15">
    <name type="scientific">Ilumatobacter fluminis</name>
    <dbReference type="NCBI Taxonomy" id="467091"/>
    <lineage>
        <taxon>Bacteria</taxon>
        <taxon>Bacillati</taxon>
        <taxon>Actinomycetota</taxon>
        <taxon>Acidimicrobiia</taxon>
        <taxon>Acidimicrobiales</taxon>
        <taxon>Ilumatobacteraceae</taxon>
        <taxon>Ilumatobacter</taxon>
    </lineage>
</organism>
<gene>
    <name evidence="14" type="ORF">BDK89_2823</name>
</gene>
<dbReference type="SUPFAM" id="SSF47819">
    <property type="entry name" value="HRDC-like"/>
    <property type="match status" value="1"/>
</dbReference>
<evidence type="ECO:0000259" key="12">
    <source>
        <dbReference type="PROSITE" id="PS50967"/>
    </source>
</evidence>
<dbReference type="InterPro" id="IPR044876">
    <property type="entry name" value="HRDC_dom_sf"/>
</dbReference>
<dbReference type="GO" id="GO:0016887">
    <property type="term" value="F:ATP hydrolysis activity"/>
    <property type="evidence" value="ECO:0007669"/>
    <property type="project" value="RHEA"/>
</dbReference>
<dbReference type="EMBL" id="SOAU01000001">
    <property type="protein sequence ID" value="TDT17215.1"/>
    <property type="molecule type" value="Genomic_DNA"/>
</dbReference>
<comment type="caution">
    <text evidence="14">The sequence shown here is derived from an EMBL/GenBank/DDBJ whole genome shotgun (WGS) entry which is preliminary data.</text>
</comment>
<feature type="region of interest" description="Disordered" evidence="11">
    <location>
        <begin position="531"/>
        <end position="560"/>
    </location>
</feature>
<keyword evidence="15" id="KW-1185">Reference proteome</keyword>
<dbReference type="InterPro" id="IPR010997">
    <property type="entry name" value="HRDC-like_sf"/>
</dbReference>
<evidence type="ECO:0000256" key="1">
    <source>
        <dbReference type="ARBA" id="ARBA00009922"/>
    </source>
</evidence>
<protein>
    <recommendedName>
        <fullName evidence="8">DNA 3'-5' helicase</fullName>
        <ecNumber evidence="8">5.6.2.4</ecNumber>
    </recommendedName>
</protein>
<keyword evidence="5 10" id="KW-0067">ATP-binding</keyword>
<dbReference type="Pfam" id="PF13361">
    <property type="entry name" value="UvrD_C"/>
    <property type="match status" value="1"/>
</dbReference>
<dbReference type="Proteomes" id="UP000294558">
    <property type="component" value="Unassembled WGS sequence"/>
</dbReference>
<dbReference type="PANTHER" id="PTHR11070:SF69">
    <property type="entry name" value="ATP-DEPENDENT DNA HELICASE UVRD2"/>
    <property type="match status" value="1"/>
</dbReference>
<evidence type="ECO:0000256" key="10">
    <source>
        <dbReference type="PROSITE-ProRule" id="PRU00560"/>
    </source>
</evidence>
<evidence type="ECO:0000256" key="2">
    <source>
        <dbReference type="ARBA" id="ARBA00022741"/>
    </source>
</evidence>
<comment type="catalytic activity">
    <reaction evidence="9">
        <text>ATP + H2O = ADP + phosphate + H(+)</text>
        <dbReference type="Rhea" id="RHEA:13065"/>
        <dbReference type="ChEBI" id="CHEBI:15377"/>
        <dbReference type="ChEBI" id="CHEBI:15378"/>
        <dbReference type="ChEBI" id="CHEBI:30616"/>
        <dbReference type="ChEBI" id="CHEBI:43474"/>
        <dbReference type="ChEBI" id="CHEBI:456216"/>
        <dbReference type="EC" id="5.6.2.4"/>
    </reaction>
</comment>
<feature type="domain" description="UvrD-like helicase ATP-binding" evidence="13">
    <location>
        <begin position="11"/>
        <end position="290"/>
    </location>
</feature>
<dbReference type="InterPro" id="IPR014016">
    <property type="entry name" value="UvrD-like_ATP-bd"/>
</dbReference>
<evidence type="ECO:0000256" key="5">
    <source>
        <dbReference type="ARBA" id="ARBA00022840"/>
    </source>
</evidence>
<accession>A0A4R7I1B6</accession>
<evidence type="ECO:0000313" key="14">
    <source>
        <dbReference type="EMBL" id="TDT17215.1"/>
    </source>
</evidence>
<keyword evidence="2 10" id="KW-0547">Nucleotide-binding</keyword>
<proteinExistence type="inferred from homology"/>
<dbReference type="InterPro" id="IPR027417">
    <property type="entry name" value="P-loop_NTPase"/>
</dbReference>
<evidence type="ECO:0000256" key="7">
    <source>
        <dbReference type="ARBA" id="ARBA00034617"/>
    </source>
</evidence>
<dbReference type="GO" id="GO:0003677">
    <property type="term" value="F:DNA binding"/>
    <property type="evidence" value="ECO:0007669"/>
    <property type="project" value="UniProtKB-KW"/>
</dbReference>
<dbReference type="PROSITE" id="PS51198">
    <property type="entry name" value="UVRD_HELICASE_ATP_BIND"/>
    <property type="match status" value="1"/>
</dbReference>
<evidence type="ECO:0000256" key="3">
    <source>
        <dbReference type="ARBA" id="ARBA00022801"/>
    </source>
</evidence>
<dbReference type="InterPro" id="IPR002121">
    <property type="entry name" value="HRDC_dom"/>
</dbReference>
<keyword evidence="4 10" id="KW-0347">Helicase</keyword>
<dbReference type="AlphaFoldDB" id="A0A4R7I1B6"/>
<dbReference type="GO" id="GO:0005524">
    <property type="term" value="F:ATP binding"/>
    <property type="evidence" value="ECO:0007669"/>
    <property type="project" value="UniProtKB-UniRule"/>
</dbReference>
<evidence type="ECO:0000256" key="6">
    <source>
        <dbReference type="ARBA" id="ARBA00023235"/>
    </source>
</evidence>
<dbReference type="GO" id="GO:0000725">
    <property type="term" value="P:recombinational repair"/>
    <property type="evidence" value="ECO:0007669"/>
    <property type="project" value="TreeGrafter"/>
</dbReference>
<dbReference type="Pfam" id="PF00570">
    <property type="entry name" value="HRDC"/>
    <property type="match status" value="1"/>
</dbReference>
<dbReference type="CDD" id="cd17932">
    <property type="entry name" value="DEXQc_UvrD"/>
    <property type="match status" value="1"/>
</dbReference>
<evidence type="ECO:0000256" key="4">
    <source>
        <dbReference type="ARBA" id="ARBA00022806"/>
    </source>
</evidence>
<keyword evidence="3 10" id="KW-0378">Hydrolase</keyword>
<dbReference type="Gene3D" id="1.10.10.160">
    <property type="match status" value="1"/>
</dbReference>